<evidence type="ECO:0000313" key="5">
    <source>
        <dbReference type="Proteomes" id="UP000011645"/>
    </source>
</evidence>
<evidence type="ECO:0000259" key="1">
    <source>
        <dbReference type="Pfam" id="PF13349"/>
    </source>
</evidence>
<protein>
    <recommendedName>
        <fullName evidence="1">DUF4097 domain-containing protein</fullName>
    </recommendedName>
</protein>
<dbReference type="Proteomes" id="UP000000390">
    <property type="component" value="Chromosome"/>
</dbReference>
<accession>D8J9F4</accession>
<keyword evidence="5" id="KW-1185">Reference proteome</keyword>
<dbReference type="Proteomes" id="UP000011645">
    <property type="component" value="Unassembled WGS sequence"/>
</dbReference>
<dbReference type="eggNOG" id="arCOG03825">
    <property type="taxonomic scope" value="Archaea"/>
</dbReference>
<reference evidence="2 4" key="1">
    <citation type="journal article" date="2010" name="J. Bacteriol.">
        <title>Complete genome sequence of Halalkalicoccus jeotgali B3(T), an extremely halophilic archaeon.</title>
        <authorList>
            <person name="Roh S.W."/>
            <person name="Nam Y.D."/>
            <person name="Nam S.H."/>
            <person name="Choi S.H."/>
            <person name="Park H.S."/>
            <person name="Bae J.W."/>
        </authorList>
    </citation>
    <scope>NUCLEOTIDE SEQUENCE [LARGE SCALE GENOMIC DNA]</scope>
    <source>
        <strain evidence="2">B3</strain>
        <strain evidence="4">DSM 18796 / CECT 7217 / JCM 14584 / KCTC 4019 / B3</strain>
    </source>
</reference>
<dbReference type="Pfam" id="PF13349">
    <property type="entry name" value="DUF4097"/>
    <property type="match status" value="1"/>
</dbReference>
<dbReference type="EMBL" id="CP002062">
    <property type="protein sequence ID" value="ADJ14366.1"/>
    <property type="molecule type" value="Genomic_DNA"/>
</dbReference>
<dbReference type="OrthoDB" id="214853at2157"/>
<feature type="domain" description="DUF4097" evidence="1">
    <location>
        <begin position="47"/>
        <end position="267"/>
    </location>
</feature>
<evidence type="ECO:0000313" key="4">
    <source>
        <dbReference type="Proteomes" id="UP000000390"/>
    </source>
</evidence>
<dbReference type="PATRIC" id="fig|795797.18.peg.981"/>
<name>D8J9F4_HALJB</name>
<dbReference type="PROSITE" id="PS51257">
    <property type="entry name" value="PROKAR_LIPOPROTEIN"/>
    <property type="match status" value="1"/>
</dbReference>
<reference evidence="3 5" key="2">
    <citation type="journal article" date="2014" name="PLoS Genet.">
        <title>Phylogenetically driven sequencing of extremely halophilic archaea reveals strategies for static and dynamic osmo-response.</title>
        <authorList>
            <person name="Becker E.A."/>
            <person name="Seitzer P.M."/>
            <person name="Tritt A."/>
            <person name="Larsen D."/>
            <person name="Krusor M."/>
            <person name="Yao A.I."/>
            <person name="Wu D."/>
            <person name="Madern D."/>
            <person name="Eisen J.A."/>
            <person name="Darling A.E."/>
            <person name="Facciotti M.T."/>
        </authorList>
    </citation>
    <scope>NUCLEOTIDE SEQUENCE [LARGE SCALE GENOMIC DNA]</scope>
    <source>
        <strain evidence="3">B3</strain>
        <strain evidence="5">DSM 18796 / CECT 7217 / JCM 14584 / KCTC 4019 / B3</strain>
    </source>
</reference>
<gene>
    <name evidence="2" type="ordered locus">HacjB3_04875</name>
    <name evidence="3" type="ORF">C497_03252</name>
</gene>
<dbReference type="InterPro" id="IPR025164">
    <property type="entry name" value="Toastrack_DUF4097"/>
</dbReference>
<sequence length="271" mass="27438">MERTSGRRAVLGSCGLAVSAFLSGCTGELTLGGDREELNRTFEAPNALAVETDSGAVTVHPTGADRIELHAIKRSKSPISDTDGTRVETVRDADRLRIVAETGGGAWFGSAGTISLDVGVPAKTRLEHAAAQNGPATVTDVAGDARIESTNGAVIARRIDGAVSLSSTNGAIRAHEIAALDRAETTNGSIDLAVPAVRRDASITTTNGPITAALAPDLDADVIATTTNGSTATDGLALSGTDDSATGTLGDGTYELLVESTNGTITLEALG</sequence>
<dbReference type="HOGENOM" id="CLU_074744_0_0_2"/>
<evidence type="ECO:0000313" key="3">
    <source>
        <dbReference type="EMBL" id="ELY40627.1"/>
    </source>
</evidence>
<dbReference type="AlphaFoldDB" id="D8J9F4"/>
<evidence type="ECO:0000313" key="2">
    <source>
        <dbReference type="EMBL" id="ADJ14366.1"/>
    </source>
</evidence>
<dbReference type="KEGG" id="hje:HacjB3_04875"/>
<organism evidence="2 4">
    <name type="scientific">Halalkalicoccus jeotgali (strain DSM 18796 / CECT 7217 / JCM 14584 / KCTC 4019 / B3)</name>
    <dbReference type="NCBI Taxonomy" id="795797"/>
    <lineage>
        <taxon>Archaea</taxon>
        <taxon>Methanobacteriati</taxon>
        <taxon>Methanobacteriota</taxon>
        <taxon>Stenosarchaea group</taxon>
        <taxon>Halobacteria</taxon>
        <taxon>Halobacteriales</taxon>
        <taxon>Halococcaceae</taxon>
        <taxon>Halalkalicoccus</taxon>
    </lineage>
</organism>
<dbReference type="GeneID" id="9418778"/>
<dbReference type="EMBL" id="AOHV01000009">
    <property type="protein sequence ID" value="ELY40627.1"/>
    <property type="molecule type" value="Genomic_DNA"/>
</dbReference>
<dbReference type="RefSeq" id="WP_008414454.1">
    <property type="nucleotide sequence ID" value="NC_014297.1"/>
</dbReference>
<proteinExistence type="predicted"/>
<dbReference type="STRING" id="795797.HacjB3_04875"/>